<dbReference type="Proteomes" id="UP000008909">
    <property type="component" value="Unassembled WGS sequence"/>
</dbReference>
<dbReference type="EMBL" id="DF143009">
    <property type="protein sequence ID" value="GAA50055.1"/>
    <property type="molecule type" value="Genomic_DNA"/>
</dbReference>
<evidence type="ECO:0000313" key="3">
    <source>
        <dbReference type="Proteomes" id="UP000008909"/>
    </source>
</evidence>
<protein>
    <submittedName>
        <fullName evidence="2">Uncharacterized protein</fullName>
    </submittedName>
</protein>
<gene>
    <name evidence="2" type="ORF">CLF_104001</name>
</gene>
<reference key="2">
    <citation type="submission" date="2011-10" db="EMBL/GenBank/DDBJ databases">
        <title>The genome and transcriptome sequence of Clonorchis sinensis provide insights into the carcinogenic liver fluke.</title>
        <authorList>
            <person name="Wang X."/>
            <person name="Huang Y."/>
            <person name="Chen W."/>
            <person name="Liu H."/>
            <person name="Guo L."/>
            <person name="Chen Y."/>
            <person name="Luo F."/>
            <person name="Zhou W."/>
            <person name="Sun J."/>
            <person name="Mao Q."/>
            <person name="Liang P."/>
            <person name="Zhou C."/>
            <person name="Tian Y."/>
            <person name="Men J."/>
            <person name="Lv X."/>
            <person name="Huang L."/>
            <person name="Zhou J."/>
            <person name="Hu Y."/>
            <person name="Li R."/>
            <person name="Zhang F."/>
            <person name="Lei H."/>
            <person name="Li X."/>
            <person name="Hu X."/>
            <person name="Liang C."/>
            <person name="Xu J."/>
            <person name="Wu Z."/>
            <person name="Yu X."/>
        </authorList>
    </citation>
    <scope>NUCLEOTIDE SEQUENCE</scope>
    <source>
        <strain>Henan</strain>
    </source>
</reference>
<feature type="compositionally biased region" description="Basic and acidic residues" evidence="1">
    <location>
        <begin position="125"/>
        <end position="142"/>
    </location>
</feature>
<name>G7YAS0_CLOSI</name>
<proteinExistence type="predicted"/>
<keyword evidence="3" id="KW-1185">Reference proteome</keyword>
<reference evidence="2" key="1">
    <citation type="journal article" date="2011" name="Genome Biol.">
        <title>The draft genome of the carcinogenic human liver fluke Clonorchis sinensis.</title>
        <authorList>
            <person name="Wang X."/>
            <person name="Chen W."/>
            <person name="Huang Y."/>
            <person name="Sun J."/>
            <person name="Men J."/>
            <person name="Liu H."/>
            <person name="Luo F."/>
            <person name="Guo L."/>
            <person name="Lv X."/>
            <person name="Deng C."/>
            <person name="Zhou C."/>
            <person name="Fan Y."/>
            <person name="Li X."/>
            <person name="Huang L."/>
            <person name="Hu Y."/>
            <person name="Liang C."/>
            <person name="Hu X."/>
            <person name="Xu J."/>
            <person name="Yu X."/>
        </authorList>
    </citation>
    <scope>NUCLEOTIDE SEQUENCE [LARGE SCALE GENOMIC DNA]</scope>
    <source>
        <strain evidence="2">Henan</strain>
    </source>
</reference>
<evidence type="ECO:0000256" key="1">
    <source>
        <dbReference type="SAM" id="MobiDB-lite"/>
    </source>
</evidence>
<accession>G7YAS0</accession>
<feature type="compositionally biased region" description="Low complexity" evidence="1">
    <location>
        <begin position="112"/>
        <end position="124"/>
    </location>
</feature>
<feature type="region of interest" description="Disordered" evidence="1">
    <location>
        <begin position="100"/>
        <end position="142"/>
    </location>
</feature>
<sequence length="348" mass="38966">MGKPTSIDDGMASANKIREVLHRNAKAYHSMGVANPEDTVLLGQPKASVEHTKKADFLAFTFDPIFFQLQKSLQSSFSAINHIPKMWWYQLPQCRLPKSERAGKNRRRWYNRTQSSSSFSSVNRSADRSVGEGREELKSDARSLNRLSRAESESLLAAVMLNDKNKSGLRSLGDSPDLGWQVYERTTVELEGAASLKIVPDHHTEFLTTHIPPGLQGGKLPNNHSRGSYIGKVLQPPDEEAKPVKLDVMMKRDPQFNNSASSVMWKRVNAEVSHPYSYFVEEDTVGRLGPVCGGNLSRVFANKNKKEKVTGSAEEPTLSCPSWAVLRKEMAKALRVPEERMKELKKEA</sequence>
<evidence type="ECO:0000313" key="2">
    <source>
        <dbReference type="EMBL" id="GAA50055.1"/>
    </source>
</evidence>
<dbReference type="AlphaFoldDB" id="G7YAS0"/>
<organism evidence="2 3">
    <name type="scientific">Clonorchis sinensis</name>
    <name type="common">Chinese liver fluke</name>
    <dbReference type="NCBI Taxonomy" id="79923"/>
    <lineage>
        <taxon>Eukaryota</taxon>
        <taxon>Metazoa</taxon>
        <taxon>Spiralia</taxon>
        <taxon>Lophotrochozoa</taxon>
        <taxon>Platyhelminthes</taxon>
        <taxon>Trematoda</taxon>
        <taxon>Digenea</taxon>
        <taxon>Opisthorchiida</taxon>
        <taxon>Opisthorchiata</taxon>
        <taxon>Opisthorchiidae</taxon>
        <taxon>Clonorchis</taxon>
    </lineage>
</organism>